<gene>
    <name evidence="2" type="ORF">D1831_03395</name>
</gene>
<dbReference type="Gene3D" id="3.40.630.30">
    <property type="match status" value="1"/>
</dbReference>
<protein>
    <submittedName>
        <fullName evidence="2">GNAT family N-acetyltransferase</fullName>
    </submittedName>
</protein>
<comment type="caution">
    <text evidence="2">The sequence shown here is derived from an EMBL/GenBank/DDBJ whole genome shotgun (WGS) entry which is preliminary data.</text>
</comment>
<accession>A0A3R8J8H7</accession>
<evidence type="ECO:0000313" key="2">
    <source>
        <dbReference type="EMBL" id="RRK11284.1"/>
    </source>
</evidence>
<sequence length="146" mass="16747">MWSVKTFSELTTTELYAIYELRVKTFVVEQQRVYQEVDDIDLNAVHIFKTVHHKIVAYARVFKEGAHLSFGRVVVAENLRGHHVGAALMDQILTVARTRFAGLNMQIEAQIQVQNFYKHFGFVPSGAPFIFNHTEHIKMLKDAQSA</sequence>
<dbReference type="InterPro" id="IPR000182">
    <property type="entry name" value="GNAT_dom"/>
</dbReference>
<dbReference type="OrthoDB" id="9796171at2"/>
<evidence type="ECO:0000259" key="1">
    <source>
        <dbReference type="PROSITE" id="PS51186"/>
    </source>
</evidence>
<dbReference type="AlphaFoldDB" id="A0A3R8J8H7"/>
<dbReference type="CDD" id="cd04301">
    <property type="entry name" value="NAT_SF"/>
    <property type="match status" value="1"/>
</dbReference>
<dbReference type="Pfam" id="PF13673">
    <property type="entry name" value="Acetyltransf_10"/>
    <property type="match status" value="1"/>
</dbReference>
<proteinExistence type="predicted"/>
<dbReference type="GO" id="GO:0016747">
    <property type="term" value="F:acyltransferase activity, transferring groups other than amino-acyl groups"/>
    <property type="evidence" value="ECO:0007669"/>
    <property type="project" value="InterPro"/>
</dbReference>
<dbReference type="InterPro" id="IPR016181">
    <property type="entry name" value="Acyl_CoA_acyltransferase"/>
</dbReference>
<organism evidence="2 3">
    <name type="scientific">Lactiplantibacillus garii</name>
    <dbReference type="NCBI Taxonomy" id="2306423"/>
    <lineage>
        <taxon>Bacteria</taxon>
        <taxon>Bacillati</taxon>
        <taxon>Bacillota</taxon>
        <taxon>Bacilli</taxon>
        <taxon>Lactobacillales</taxon>
        <taxon>Lactobacillaceae</taxon>
        <taxon>Lactiplantibacillus</taxon>
    </lineage>
</organism>
<dbReference type="PROSITE" id="PS51186">
    <property type="entry name" value="GNAT"/>
    <property type="match status" value="1"/>
</dbReference>
<dbReference type="RefSeq" id="WP_125071524.1">
    <property type="nucleotide sequence ID" value="NZ_QWZQ01000007.1"/>
</dbReference>
<dbReference type="SUPFAM" id="SSF55729">
    <property type="entry name" value="Acyl-CoA N-acyltransferases (Nat)"/>
    <property type="match status" value="1"/>
</dbReference>
<feature type="domain" description="N-acetyltransferase" evidence="1">
    <location>
        <begin position="5"/>
        <end position="144"/>
    </location>
</feature>
<reference evidence="2 3" key="1">
    <citation type="submission" date="2018-08" db="EMBL/GenBank/DDBJ databases">
        <title>Genome Lactobacillus garii FI11369.</title>
        <authorList>
            <person name="Diaz M."/>
            <person name="Narbad A."/>
        </authorList>
    </citation>
    <scope>NUCLEOTIDE SEQUENCE [LARGE SCALE GENOMIC DNA]</scope>
    <source>
        <strain evidence="2 3">FI11369</strain>
    </source>
</reference>
<dbReference type="EMBL" id="QWZQ01000007">
    <property type="protein sequence ID" value="RRK11284.1"/>
    <property type="molecule type" value="Genomic_DNA"/>
</dbReference>
<keyword evidence="2" id="KW-0808">Transferase</keyword>
<name>A0A3R8J8H7_9LACO</name>
<evidence type="ECO:0000313" key="3">
    <source>
        <dbReference type="Proteomes" id="UP000283633"/>
    </source>
</evidence>
<keyword evidence="3" id="KW-1185">Reference proteome</keyword>
<dbReference type="Proteomes" id="UP000283633">
    <property type="component" value="Unassembled WGS sequence"/>
</dbReference>